<organism evidence="2 3">
    <name type="scientific">Zophobas morio</name>
    <dbReference type="NCBI Taxonomy" id="2755281"/>
    <lineage>
        <taxon>Eukaryota</taxon>
        <taxon>Metazoa</taxon>
        <taxon>Ecdysozoa</taxon>
        <taxon>Arthropoda</taxon>
        <taxon>Hexapoda</taxon>
        <taxon>Insecta</taxon>
        <taxon>Pterygota</taxon>
        <taxon>Neoptera</taxon>
        <taxon>Endopterygota</taxon>
        <taxon>Coleoptera</taxon>
        <taxon>Polyphaga</taxon>
        <taxon>Cucujiformia</taxon>
        <taxon>Tenebrionidae</taxon>
        <taxon>Zophobas</taxon>
    </lineage>
</organism>
<reference evidence="2" key="1">
    <citation type="journal article" date="2023" name="G3 (Bethesda)">
        <title>Whole genome assemblies of Zophobas morio and Tenebrio molitor.</title>
        <authorList>
            <person name="Kaur S."/>
            <person name="Stinson S.A."/>
            <person name="diCenzo G.C."/>
        </authorList>
    </citation>
    <scope>NUCLEOTIDE SEQUENCE</scope>
    <source>
        <strain evidence="2">QUZm001</strain>
    </source>
</reference>
<evidence type="ECO:0008006" key="4">
    <source>
        <dbReference type="Google" id="ProtNLM"/>
    </source>
</evidence>
<dbReference type="EMBL" id="JALNTZ010000002">
    <property type="protein sequence ID" value="KAJ3663961.1"/>
    <property type="molecule type" value="Genomic_DNA"/>
</dbReference>
<dbReference type="InterPro" id="IPR002347">
    <property type="entry name" value="SDR_fam"/>
</dbReference>
<evidence type="ECO:0000313" key="2">
    <source>
        <dbReference type="EMBL" id="KAJ3663961.1"/>
    </source>
</evidence>
<dbReference type="PANTHER" id="PTHR43943">
    <property type="entry name" value="DEHYDROGENASE/REDUCTASE (SDR FAMILY) MEMBER 4"/>
    <property type="match status" value="1"/>
</dbReference>
<dbReference type="Pfam" id="PF13561">
    <property type="entry name" value="adh_short_C2"/>
    <property type="match status" value="1"/>
</dbReference>
<dbReference type="Gene3D" id="3.40.50.720">
    <property type="entry name" value="NAD(P)-binding Rossmann-like Domain"/>
    <property type="match status" value="1"/>
</dbReference>
<dbReference type="AlphaFoldDB" id="A0AA38IZ47"/>
<sequence length="284" mass="30424">MLSLCHFSHKLLNIARQKPHFLLRGMSAAPLSRLCDKIAIVTGSTDGIGFAIARRFAQEGAHVIISSRKQKNVDAAVGKLQSEGLKVSGLVCHVSNSEDRQKLYARARDLGGLDIVVSNAAVNPSLAPVLDCDEKAWDKIFEVNVKASFMLAKESLCLLKQRKSGRIIFISSIGGFQPCEPFEDLGAYSVSKTALVGLTKAAATQLAKDQITVNAIAPGIVQTKFSKILVDDDHKKNRVLARVPMGRLAQPQDIAAAAAFLASDDASYITGETIIVAGGMPSRL</sequence>
<dbReference type="SUPFAM" id="SSF51735">
    <property type="entry name" value="NAD(P)-binding Rossmann-fold domains"/>
    <property type="match status" value="1"/>
</dbReference>
<dbReference type="PRINTS" id="PR00081">
    <property type="entry name" value="GDHRDH"/>
</dbReference>
<comment type="caution">
    <text evidence="2">The sequence shown here is derived from an EMBL/GenBank/DDBJ whole genome shotgun (WGS) entry which is preliminary data.</text>
</comment>
<keyword evidence="3" id="KW-1185">Reference proteome</keyword>
<protein>
    <recommendedName>
        <fullName evidence="4">Dehydrogenase/reductase SDR family member 4</fullName>
    </recommendedName>
</protein>
<dbReference type="InterPro" id="IPR036291">
    <property type="entry name" value="NAD(P)-bd_dom_sf"/>
</dbReference>
<dbReference type="NCBIfam" id="NF005559">
    <property type="entry name" value="PRK07231.1"/>
    <property type="match status" value="1"/>
</dbReference>
<evidence type="ECO:0000313" key="3">
    <source>
        <dbReference type="Proteomes" id="UP001168821"/>
    </source>
</evidence>
<dbReference type="PRINTS" id="PR00080">
    <property type="entry name" value="SDRFAMILY"/>
</dbReference>
<accession>A0AA38IZ47</accession>
<dbReference type="PANTHER" id="PTHR43943:SF2">
    <property type="entry name" value="DEHYDROGENASE_REDUCTASE 4"/>
    <property type="match status" value="1"/>
</dbReference>
<dbReference type="GO" id="GO:0004090">
    <property type="term" value="F:carbonyl reductase (NADPH) activity"/>
    <property type="evidence" value="ECO:0007669"/>
    <property type="project" value="TreeGrafter"/>
</dbReference>
<proteinExistence type="inferred from homology"/>
<dbReference type="Proteomes" id="UP001168821">
    <property type="component" value="Unassembled WGS sequence"/>
</dbReference>
<dbReference type="FunFam" id="3.40.50.720:FF:000084">
    <property type="entry name" value="Short-chain dehydrogenase reductase"/>
    <property type="match status" value="1"/>
</dbReference>
<evidence type="ECO:0000256" key="1">
    <source>
        <dbReference type="ARBA" id="ARBA00006484"/>
    </source>
</evidence>
<gene>
    <name evidence="2" type="ORF">Zmor_008174</name>
</gene>
<name>A0AA38IZ47_9CUCU</name>
<comment type="similarity">
    <text evidence="1">Belongs to the short-chain dehydrogenases/reductases (SDR) family.</text>
</comment>